<accession>A0A6J4QNQ2</accession>
<evidence type="ECO:0008006" key="3">
    <source>
        <dbReference type="Google" id="ProtNLM"/>
    </source>
</evidence>
<sequence>MRGVFLWALGGVAAFLATAGAFLLLASLGSSSETSSPIPPAERAGAGSSSSPALVLDLPEERLVGLERAPGQRLTVDVVNRGDEDLAGVELELEVFPADTTRSRQHNYREVSETLTPGEATTVEFELDLSPSLPTKTRPPGAAPRAREVLQFSAAAPGVAPAVKTAVLAP</sequence>
<dbReference type="EMBL" id="CADCVG010000035">
    <property type="protein sequence ID" value="CAA9450324.1"/>
    <property type="molecule type" value="Genomic_DNA"/>
</dbReference>
<protein>
    <recommendedName>
        <fullName evidence="3">CARDB domain-containing protein</fullName>
    </recommendedName>
</protein>
<name>A0A6J4QNQ2_9ACTN</name>
<reference evidence="2" key="1">
    <citation type="submission" date="2020-02" db="EMBL/GenBank/DDBJ databases">
        <authorList>
            <person name="Meier V. D."/>
        </authorList>
    </citation>
    <scope>NUCLEOTIDE SEQUENCE</scope>
    <source>
        <strain evidence="2">AVDCRST_MAG14</strain>
    </source>
</reference>
<gene>
    <name evidence="2" type="ORF">AVDCRST_MAG14-834</name>
</gene>
<organism evidence="2">
    <name type="scientific">uncultured Rubrobacteraceae bacterium</name>
    <dbReference type="NCBI Taxonomy" id="349277"/>
    <lineage>
        <taxon>Bacteria</taxon>
        <taxon>Bacillati</taxon>
        <taxon>Actinomycetota</taxon>
        <taxon>Rubrobacteria</taxon>
        <taxon>Rubrobacterales</taxon>
        <taxon>Rubrobacteraceae</taxon>
        <taxon>environmental samples</taxon>
    </lineage>
</organism>
<proteinExistence type="predicted"/>
<dbReference type="AlphaFoldDB" id="A0A6J4QNQ2"/>
<evidence type="ECO:0000256" key="1">
    <source>
        <dbReference type="SAM" id="MobiDB-lite"/>
    </source>
</evidence>
<evidence type="ECO:0000313" key="2">
    <source>
        <dbReference type="EMBL" id="CAA9450324.1"/>
    </source>
</evidence>
<feature type="region of interest" description="Disordered" evidence="1">
    <location>
        <begin position="33"/>
        <end position="52"/>
    </location>
</feature>